<evidence type="ECO:0000313" key="3">
    <source>
        <dbReference type="EMBL" id="PNW11405.1"/>
    </source>
</evidence>
<name>A0A3G6RVA7_CHRLC</name>
<evidence type="ECO:0000259" key="1">
    <source>
        <dbReference type="Pfam" id="PF00144"/>
    </source>
</evidence>
<keyword evidence="5" id="KW-1185">Reference proteome</keyword>
<dbReference type="GO" id="GO:0016787">
    <property type="term" value="F:hydrolase activity"/>
    <property type="evidence" value="ECO:0007669"/>
    <property type="project" value="UniProtKB-KW"/>
</dbReference>
<dbReference type="PANTHER" id="PTHR43283">
    <property type="entry name" value="BETA-LACTAMASE-RELATED"/>
    <property type="match status" value="1"/>
</dbReference>
<dbReference type="KEGG" id="clac:EG342_00335"/>
<dbReference type="Proteomes" id="UP000236262">
    <property type="component" value="Unassembled WGS sequence"/>
</dbReference>
<gene>
    <name evidence="3" type="ORF">C1637_23000</name>
    <name evidence="2" type="ORF">EG342_00335</name>
</gene>
<evidence type="ECO:0000313" key="5">
    <source>
        <dbReference type="Proteomes" id="UP000279972"/>
    </source>
</evidence>
<organism evidence="3 4">
    <name type="scientific">Chryseobacterium lactis</name>
    <dbReference type="NCBI Taxonomy" id="1241981"/>
    <lineage>
        <taxon>Bacteria</taxon>
        <taxon>Pseudomonadati</taxon>
        <taxon>Bacteroidota</taxon>
        <taxon>Flavobacteriia</taxon>
        <taxon>Flavobacteriales</taxon>
        <taxon>Weeksellaceae</taxon>
        <taxon>Chryseobacterium group</taxon>
        <taxon>Chryseobacterium</taxon>
    </lineage>
</organism>
<evidence type="ECO:0000313" key="4">
    <source>
        <dbReference type="Proteomes" id="UP000236262"/>
    </source>
</evidence>
<accession>A0A3G6RVA7</accession>
<protein>
    <submittedName>
        <fullName evidence="2 3">Serine hydrolase</fullName>
    </submittedName>
</protein>
<reference evidence="3 4" key="1">
    <citation type="submission" date="2018-01" db="EMBL/GenBank/DDBJ databases">
        <title>Draft genome sequences of Chryseobacterium lactis NCTC11390, Chryseobacterium oncorhynchi 701B-08, and Chryseobacterium viscerum 687B-08.</title>
        <authorList>
            <person name="Jeong J.-J."/>
            <person name="Lee Y.J."/>
            <person name="Park B."/>
            <person name="Choi I.-G."/>
            <person name="Kim K.D."/>
        </authorList>
    </citation>
    <scope>NUCLEOTIDE SEQUENCE [LARGE SCALE GENOMIC DNA]</scope>
    <source>
        <strain evidence="3 4">NCTC11390</strain>
    </source>
</reference>
<keyword evidence="3" id="KW-0378">Hydrolase</keyword>
<dbReference type="EMBL" id="CP033924">
    <property type="protein sequence ID" value="AZA80458.1"/>
    <property type="molecule type" value="Genomic_DNA"/>
</dbReference>
<dbReference type="RefSeq" id="WP_103293993.1">
    <property type="nucleotide sequence ID" value="NZ_CP033924.1"/>
</dbReference>
<dbReference type="Gene3D" id="3.40.710.10">
    <property type="entry name" value="DD-peptidase/beta-lactamase superfamily"/>
    <property type="match status" value="1"/>
</dbReference>
<feature type="domain" description="Beta-lactamase-related" evidence="1">
    <location>
        <begin position="251"/>
        <end position="528"/>
    </location>
</feature>
<dbReference type="InterPro" id="IPR001466">
    <property type="entry name" value="Beta-lactam-related"/>
</dbReference>
<dbReference type="PANTHER" id="PTHR43283:SF7">
    <property type="entry name" value="BETA-LACTAMASE-RELATED DOMAIN-CONTAINING PROTEIN"/>
    <property type="match status" value="1"/>
</dbReference>
<dbReference type="InterPro" id="IPR050789">
    <property type="entry name" value="Diverse_Enzym_Activities"/>
</dbReference>
<dbReference type="OrthoDB" id="9773047at2"/>
<dbReference type="EMBL" id="PPEH01000013">
    <property type="protein sequence ID" value="PNW11405.1"/>
    <property type="molecule type" value="Genomic_DNA"/>
</dbReference>
<dbReference type="Pfam" id="PF00144">
    <property type="entry name" value="Beta-lactamase"/>
    <property type="match status" value="1"/>
</dbReference>
<sequence>MRPALLLIFIFIFYHYQGQSKNIIVPEKIENPVHKKYSGKIIFLNKTTPLENLKDSDILTNSVFQENGDLAIHAYFDNSLVNYLHQIEPAWTIDELLKNGNYQFSFWVDGKLIYTENLNAGAGTAENKKLKTALQIPLVSSKNEDSWGRYLWMRFYMGHDGIDALAAGNHILKIEIRPYLKISAIKTGPVIAEGQINLTVPTQNISEKQIAIQPIKPNSGWKVSQEKINKESIRTLNKKIAENRFKDLTGIVIIKDGELLLEEYFSGSGRDSLQDTRSVGKSFSSALTGIAIKEGYLKSENQNLKEFYNLKQFKNYSSRKENVTIKSLLTMSSGFDGNDADSESAGNEENMYPTENWVQFTLDLPMTENETGKNWSYFTAGVVVTGDILDKAVPKGLENYAAQRLFQPLGITNYKWQFTPQKKPSLAGGLRMKALDFAKFGQLYKNNGNWNGKTIIDKAWIQKSFTNYFTKDKDSDGYGYLFWRKVYQSGGKNFEAYQCSGNGGNKIIIFTDIPVVIVITATAYNKPYAHSQSEKIVQEYLLPALKMGNE</sequence>
<reference evidence="2 5" key="2">
    <citation type="submission" date="2018-11" db="EMBL/GenBank/DDBJ databases">
        <title>Proposal to divide the Flavobacteriaceae and reorganize its genera based on Amino Acid Identity values calculated from whole genome sequences.</title>
        <authorList>
            <person name="Nicholson A.C."/>
            <person name="Gulvik C.A."/>
            <person name="Whitney A.M."/>
            <person name="Humrighouse B.W."/>
            <person name="Bell M."/>
            <person name="Holmes B."/>
            <person name="Steigerwalt A.G."/>
            <person name="Villarma A."/>
            <person name="Sheth M."/>
            <person name="Batra D."/>
            <person name="Pryor J."/>
            <person name="Bernardet J.-F."/>
            <person name="Hugo C."/>
            <person name="Kampfer P."/>
            <person name="Newman J."/>
            <person name="McQuiston J.R."/>
        </authorList>
    </citation>
    <scope>NUCLEOTIDE SEQUENCE [LARGE SCALE GENOMIC DNA]</scope>
    <source>
        <strain evidence="2 5">KC_1864</strain>
    </source>
</reference>
<dbReference type="AlphaFoldDB" id="A0A3G6RVA7"/>
<dbReference type="InterPro" id="IPR012338">
    <property type="entry name" value="Beta-lactam/transpept-like"/>
</dbReference>
<proteinExistence type="predicted"/>
<dbReference type="Proteomes" id="UP000279972">
    <property type="component" value="Chromosome"/>
</dbReference>
<dbReference type="SUPFAM" id="SSF56601">
    <property type="entry name" value="beta-lactamase/transpeptidase-like"/>
    <property type="match status" value="1"/>
</dbReference>
<evidence type="ECO:0000313" key="2">
    <source>
        <dbReference type="EMBL" id="AZA80458.1"/>
    </source>
</evidence>